<evidence type="ECO:0000313" key="8">
    <source>
        <dbReference type="Proteomes" id="UP000316083"/>
    </source>
</evidence>
<dbReference type="Pfam" id="PF03741">
    <property type="entry name" value="TerC"/>
    <property type="match status" value="1"/>
</dbReference>
<dbReference type="PANTHER" id="PTHR30238:SF0">
    <property type="entry name" value="THYLAKOID MEMBRANE PROTEIN TERC, CHLOROPLASTIC"/>
    <property type="match status" value="1"/>
</dbReference>
<keyword evidence="4 6" id="KW-1133">Transmembrane helix</keyword>
<dbReference type="PANTHER" id="PTHR30238">
    <property type="entry name" value="MEMBRANE BOUND PREDICTED REDOX MODULATOR"/>
    <property type="match status" value="1"/>
</dbReference>
<sequence>MDSLFAPVFLDFMGKPAWVWLTFVGLVLALLAFDLGILNRRDREIGVKESLRLSAFYIAVALLFGGWIWWSMGDTAAAQYYTGFFIEKSLSLDNVFVISLIFTYFAVPRAYQHRVLFWGILGVIVMRGLMIAAGAALVSEFHWVLYVFGAFLLLTGVKMLFAVDKEPDLAGNPALRFLNRHLRITDGFRGQKFFAREAGPDGRSALHATPLFLALMMVEFADLIFAVDSVPAIFAITTDPYIIYTSNIFAILGLRALYFALAAMVHRFRYLKYALALVLVFIGGKIFYTQFFGKPDPLISLGVTLTLIAGGVVVSLVKTRREAKRLPAE</sequence>
<feature type="transmembrane region" description="Helical" evidence="6">
    <location>
        <begin position="298"/>
        <end position="317"/>
    </location>
</feature>
<dbReference type="NCBIfam" id="TIGR03718">
    <property type="entry name" value="R_switched_Alx"/>
    <property type="match status" value="1"/>
</dbReference>
<evidence type="ECO:0000313" key="7">
    <source>
        <dbReference type="EMBL" id="TWA67904.1"/>
    </source>
</evidence>
<feature type="transmembrane region" description="Helical" evidence="6">
    <location>
        <begin position="241"/>
        <end position="261"/>
    </location>
</feature>
<evidence type="ECO:0000256" key="1">
    <source>
        <dbReference type="ARBA" id="ARBA00004141"/>
    </source>
</evidence>
<comment type="similarity">
    <text evidence="2">Belongs to the TerC family.</text>
</comment>
<comment type="caution">
    <text evidence="7">The sequence shown here is derived from an EMBL/GenBank/DDBJ whole genome shotgun (WGS) entry which is preliminary data.</text>
</comment>
<feature type="transmembrane region" description="Helical" evidence="6">
    <location>
        <begin position="143"/>
        <end position="163"/>
    </location>
</feature>
<dbReference type="EMBL" id="VITF01000006">
    <property type="protein sequence ID" value="TWA67904.1"/>
    <property type="molecule type" value="Genomic_DNA"/>
</dbReference>
<feature type="transmembrane region" description="Helical" evidence="6">
    <location>
        <begin position="17"/>
        <end position="38"/>
    </location>
</feature>
<reference evidence="7 8" key="1">
    <citation type="submission" date="2019-06" db="EMBL/GenBank/DDBJ databases">
        <title>Genomic Encyclopedia of Type Strains, Phase IV (KMG-V): Genome sequencing to study the core and pangenomes of soil and plant-associated prokaryotes.</title>
        <authorList>
            <person name="Whitman W."/>
        </authorList>
    </citation>
    <scope>NUCLEOTIDE SEQUENCE [LARGE SCALE GENOMIC DNA]</scope>
    <source>
        <strain evidence="7 8">BR 11796</strain>
    </source>
</reference>
<dbReference type="GO" id="GO:0016020">
    <property type="term" value="C:membrane"/>
    <property type="evidence" value="ECO:0007669"/>
    <property type="project" value="UniProtKB-SubCell"/>
</dbReference>
<keyword evidence="5 6" id="KW-0472">Membrane</keyword>
<dbReference type="InterPro" id="IPR005496">
    <property type="entry name" value="Integral_membrane_TerC"/>
</dbReference>
<evidence type="ECO:0000256" key="2">
    <source>
        <dbReference type="ARBA" id="ARBA00007511"/>
    </source>
</evidence>
<proteinExistence type="inferred from homology"/>
<evidence type="ECO:0000256" key="6">
    <source>
        <dbReference type="SAM" id="Phobius"/>
    </source>
</evidence>
<protein>
    <submittedName>
        <fullName evidence="7">Tellurite resistance protein TerC</fullName>
    </submittedName>
</protein>
<feature type="transmembrane region" description="Helical" evidence="6">
    <location>
        <begin position="90"/>
        <end position="108"/>
    </location>
</feature>
<feature type="transmembrane region" description="Helical" evidence="6">
    <location>
        <begin position="211"/>
        <end position="235"/>
    </location>
</feature>
<evidence type="ECO:0000256" key="3">
    <source>
        <dbReference type="ARBA" id="ARBA00022692"/>
    </source>
</evidence>
<feature type="transmembrane region" description="Helical" evidence="6">
    <location>
        <begin position="273"/>
        <end position="292"/>
    </location>
</feature>
<dbReference type="InterPro" id="IPR022369">
    <property type="entry name" value="Integral_membrane_TerC_rswitch"/>
</dbReference>
<name>A0A560B5J1_AZOBR</name>
<evidence type="ECO:0000256" key="5">
    <source>
        <dbReference type="ARBA" id="ARBA00023136"/>
    </source>
</evidence>
<organism evidence="7 8">
    <name type="scientific">Azospirillum brasilense</name>
    <dbReference type="NCBI Taxonomy" id="192"/>
    <lineage>
        <taxon>Bacteria</taxon>
        <taxon>Pseudomonadati</taxon>
        <taxon>Pseudomonadota</taxon>
        <taxon>Alphaproteobacteria</taxon>
        <taxon>Rhodospirillales</taxon>
        <taxon>Azospirillaceae</taxon>
        <taxon>Azospirillum</taxon>
    </lineage>
</organism>
<dbReference type="RefSeq" id="WP_145676417.1">
    <property type="nucleotide sequence ID" value="NZ_VITF01000006.1"/>
</dbReference>
<feature type="transmembrane region" description="Helical" evidence="6">
    <location>
        <begin position="115"/>
        <end position="137"/>
    </location>
</feature>
<dbReference type="Proteomes" id="UP000316083">
    <property type="component" value="Unassembled WGS sequence"/>
</dbReference>
<dbReference type="AlphaFoldDB" id="A0A560B5J1"/>
<accession>A0A560B5J1</accession>
<comment type="subcellular location">
    <subcellularLocation>
        <location evidence="1">Membrane</location>
        <topology evidence="1">Multi-pass membrane protein</topology>
    </subcellularLocation>
</comment>
<evidence type="ECO:0000256" key="4">
    <source>
        <dbReference type="ARBA" id="ARBA00022989"/>
    </source>
</evidence>
<gene>
    <name evidence="7" type="ORF">FBZ82_10622</name>
</gene>
<feature type="transmembrane region" description="Helical" evidence="6">
    <location>
        <begin position="50"/>
        <end position="70"/>
    </location>
</feature>
<keyword evidence="3 6" id="KW-0812">Transmembrane</keyword>